<accession>A0A0K0X7Q8</accession>
<evidence type="ECO:0000313" key="2">
    <source>
        <dbReference type="EMBL" id="AKS33440.1"/>
    </source>
</evidence>
<dbReference type="InterPro" id="IPR026954">
    <property type="entry name" value="PknH-like_Extracell"/>
</dbReference>
<dbReference type="PROSITE" id="PS51257">
    <property type="entry name" value="PROKAR_LIPOPROTEIN"/>
    <property type="match status" value="1"/>
</dbReference>
<organism evidence="2 3">
    <name type="scientific">Mycolicibacterium goodii</name>
    <name type="common">Mycobacterium goodii</name>
    <dbReference type="NCBI Taxonomy" id="134601"/>
    <lineage>
        <taxon>Bacteria</taxon>
        <taxon>Bacillati</taxon>
        <taxon>Actinomycetota</taxon>
        <taxon>Actinomycetes</taxon>
        <taxon>Mycobacteriales</taxon>
        <taxon>Mycobacteriaceae</taxon>
        <taxon>Mycolicibacterium</taxon>
    </lineage>
</organism>
<dbReference type="EMBL" id="CP012150">
    <property type="protein sequence ID" value="AKS33440.1"/>
    <property type="molecule type" value="Genomic_DNA"/>
</dbReference>
<name>A0A0K0X7Q8_MYCGD</name>
<dbReference type="InterPro" id="IPR038232">
    <property type="entry name" value="PknH-like_Extracell_sf"/>
</dbReference>
<dbReference type="AlphaFoldDB" id="A0A0K0X7Q8"/>
<keyword evidence="2" id="KW-0723">Serine/threonine-protein kinase</keyword>
<reference evidence="2 3" key="1">
    <citation type="submission" date="2015-07" db="EMBL/GenBank/DDBJ databases">
        <title>Complete genome sequence of Mycobacterium goodii X7B, a facultative thermophilic biodesulfurizing bacterium.</title>
        <authorList>
            <person name="Yu B."/>
            <person name="Li F."/>
            <person name="Xu P."/>
        </authorList>
    </citation>
    <scope>NUCLEOTIDE SEQUENCE [LARGE SCALE GENOMIC DNA]</scope>
    <source>
        <strain evidence="2 3">X7B</strain>
    </source>
</reference>
<sequence>MTSGRRRTRLGPAGAAVTSAVAAGVLLSGCVHVVDGSATRDPLALPLGAAVSETDLDTLLLPVTELGDIVGSSDLTVTVELDEFNDSSAAMDDPDCLAAAFGAQERVYAGTGWTAVRDQIVREPGALNPHWIEQAVVLFRSDLHARDFFDESHKTWDGCVGSLTTYDTAQMPVEWSVSEVTAGESTISQMSVPETAVQGGCQHALSVAANVVVEAWACGEDIDTQASAIVDQIVSNIE</sequence>
<dbReference type="PATRIC" id="fig|134601.6.peg.3678"/>
<dbReference type="KEGG" id="mgo:AFA91_17740"/>
<dbReference type="STRING" id="134601.AFA91_17740"/>
<dbReference type="Proteomes" id="UP000062255">
    <property type="component" value="Chromosome"/>
</dbReference>
<dbReference type="RefSeq" id="WP_049745865.1">
    <property type="nucleotide sequence ID" value="NZ_CP012150.1"/>
</dbReference>
<protein>
    <submittedName>
        <fullName evidence="2">Serine/threonine protein kinase</fullName>
    </submittedName>
</protein>
<dbReference type="Pfam" id="PF14032">
    <property type="entry name" value="PknH_C"/>
    <property type="match status" value="1"/>
</dbReference>
<dbReference type="Gene3D" id="3.40.1000.70">
    <property type="entry name" value="PknH-like extracellular domain"/>
    <property type="match status" value="1"/>
</dbReference>
<feature type="domain" description="PknH-like extracellular" evidence="1">
    <location>
        <begin position="51"/>
        <end position="235"/>
    </location>
</feature>
<evidence type="ECO:0000259" key="1">
    <source>
        <dbReference type="Pfam" id="PF14032"/>
    </source>
</evidence>
<evidence type="ECO:0000313" key="3">
    <source>
        <dbReference type="Proteomes" id="UP000062255"/>
    </source>
</evidence>
<gene>
    <name evidence="2" type="ORF">AFA91_17740</name>
</gene>
<keyword evidence="2" id="KW-0808">Transferase</keyword>
<keyword evidence="2" id="KW-0418">Kinase</keyword>
<dbReference type="GO" id="GO:0004674">
    <property type="term" value="F:protein serine/threonine kinase activity"/>
    <property type="evidence" value="ECO:0007669"/>
    <property type="project" value="UniProtKB-KW"/>
</dbReference>
<proteinExistence type="predicted"/>
<dbReference type="OrthoDB" id="1551126at2"/>